<dbReference type="RefSeq" id="XP_048139855.1">
    <property type="nucleotide sequence ID" value="XM_048283898.1"/>
</dbReference>
<dbReference type="Pfam" id="PF13359">
    <property type="entry name" value="DDE_Tnp_4"/>
    <property type="match status" value="1"/>
</dbReference>
<evidence type="ECO:0000313" key="10">
    <source>
        <dbReference type="RefSeq" id="XP_048139855.1"/>
    </source>
</evidence>
<keyword evidence="7" id="KW-0539">Nucleus</keyword>
<evidence type="ECO:0000256" key="5">
    <source>
        <dbReference type="ARBA" id="ARBA00022723"/>
    </source>
</evidence>
<evidence type="ECO:0000256" key="3">
    <source>
        <dbReference type="ARBA" id="ARBA00006958"/>
    </source>
</evidence>
<evidence type="ECO:0000256" key="7">
    <source>
        <dbReference type="ARBA" id="ARBA00023242"/>
    </source>
</evidence>
<comment type="similarity">
    <text evidence="3">Belongs to the HARBI1 family.</text>
</comment>
<evidence type="ECO:0000256" key="1">
    <source>
        <dbReference type="ARBA" id="ARBA00001968"/>
    </source>
</evidence>
<evidence type="ECO:0000256" key="6">
    <source>
        <dbReference type="ARBA" id="ARBA00022801"/>
    </source>
</evidence>
<sequence length="171" mass="19276">MENILLKLRKMISIKNGNRLSRCASSSLLVSRASFPHPWLLRPSQHFSFVPIKAPPPPRLPCAFILDSRVERVFIVLTFNQIPDPASWEGIAHDSRVLADALSKPNGLKVPRGKYYLADAGYGIQSRFISPYHDAGHHLKEFGDRPPKNEKELFNRCHSSLGITVEEYLGC</sequence>
<protein>
    <submittedName>
        <fullName evidence="10">Uncharacterized protein LOC125316203</fullName>
    </submittedName>
</protein>
<feature type="domain" description="DDE Tnp4" evidence="8">
    <location>
        <begin position="87"/>
        <end position="169"/>
    </location>
</feature>
<comment type="cofactor">
    <cofactor evidence="1">
        <name>a divalent metal cation</name>
        <dbReference type="ChEBI" id="CHEBI:60240"/>
    </cofactor>
</comment>
<keyword evidence="9" id="KW-1185">Reference proteome</keyword>
<proteinExistence type="inferred from homology"/>
<evidence type="ECO:0000313" key="9">
    <source>
        <dbReference type="Proteomes" id="UP000827889"/>
    </source>
</evidence>
<reference evidence="10" key="1">
    <citation type="submission" date="2025-08" db="UniProtKB">
        <authorList>
            <consortium name="RefSeq"/>
        </authorList>
    </citation>
    <scope>IDENTIFICATION</scope>
    <source>
        <tissue evidence="10">Leaf</tissue>
    </source>
</reference>
<evidence type="ECO:0000256" key="4">
    <source>
        <dbReference type="ARBA" id="ARBA00022722"/>
    </source>
</evidence>
<dbReference type="GeneID" id="125316203"/>
<dbReference type="InterPro" id="IPR027806">
    <property type="entry name" value="HARBI1_dom"/>
</dbReference>
<gene>
    <name evidence="10" type="primary">LOC125316203</name>
</gene>
<keyword evidence="4" id="KW-0540">Nuclease</keyword>
<dbReference type="PANTHER" id="PTHR22930:SF228">
    <property type="entry name" value="PROTEIN ALP1-LIKE"/>
    <property type="match status" value="1"/>
</dbReference>
<comment type="subcellular location">
    <subcellularLocation>
        <location evidence="2">Nucleus</location>
    </subcellularLocation>
</comment>
<dbReference type="PANTHER" id="PTHR22930">
    <property type="match status" value="1"/>
</dbReference>
<dbReference type="Proteomes" id="UP000827889">
    <property type="component" value="Chromosome 8"/>
</dbReference>
<keyword evidence="6" id="KW-0378">Hydrolase</keyword>
<keyword evidence="5" id="KW-0479">Metal-binding</keyword>
<name>A0ABM3HTC7_9MYRT</name>
<accession>A0ABM3HTC7</accession>
<organism evidence="9 10">
    <name type="scientific">Rhodamnia argentea</name>
    <dbReference type="NCBI Taxonomy" id="178133"/>
    <lineage>
        <taxon>Eukaryota</taxon>
        <taxon>Viridiplantae</taxon>
        <taxon>Streptophyta</taxon>
        <taxon>Embryophyta</taxon>
        <taxon>Tracheophyta</taxon>
        <taxon>Spermatophyta</taxon>
        <taxon>Magnoliopsida</taxon>
        <taxon>eudicotyledons</taxon>
        <taxon>Gunneridae</taxon>
        <taxon>Pentapetalae</taxon>
        <taxon>rosids</taxon>
        <taxon>malvids</taxon>
        <taxon>Myrtales</taxon>
        <taxon>Myrtaceae</taxon>
        <taxon>Myrtoideae</taxon>
        <taxon>Myrteae</taxon>
        <taxon>Australasian group</taxon>
        <taxon>Rhodamnia</taxon>
    </lineage>
</organism>
<evidence type="ECO:0000256" key="2">
    <source>
        <dbReference type="ARBA" id="ARBA00004123"/>
    </source>
</evidence>
<evidence type="ECO:0000259" key="8">
    <source>
        <dbReference type="Pfam" id="PF13359"/>
    </source>
</evidence>
<dbReference type="InterPro" id="IPR045249">
    <property type="entry name" value="HARBI1-like"/>
</dbReference>